<feature type="compositionally biased region" description="Low complexity" evidence="1">
    <location>
        <begin position="528"/>
        <end position="542"/>
    </location>
</feature>
<sequence>MNADKLRQIQAALARDFAAEPVSPCEKHHVHLVYAHIAEVVDAATLVPLSYPDLESRVDAWTWPTTTAYEACEVAKDNQPYRDFIRARFLWKERAGVTLTELPSNADTPAATAADGGTLITIHDGPRLGPTGNAAVSVKVTLPAAPAAVADYPTLRRVCLSTPGEEGKHAELENGVNEANVEYPQRDLDSALHLVGEMPWFRFQLPSGTAITEDPWAYRIHYGVTPESQYGQHVVESSTGQDIGGISRYKDGGVYHYGFSQKGSDTKAAVRSGYDADLSTSRRLVVAGVLDVEGGPSAVTSYDGPKASWGMNQWTWPRNAAVGEIHQILCYIYDFFPAAFDTCFGRYGVGVSFASRNRTWSPSTYNSPVLFRVPCCKLKLGTAEITRSMRAGLDAIGQHLALDELHGTIASSFSLLTREDTTSVAMLYLLYRAGHNADVQKAQVQWTSYRITYGKRNLRSPTNDAVLRGFLVSLGSNMSDADRADHANNGIAAGVAEGHTYPALTAAFSDVGTTEEWRDWGVRCDNAGKTTTPAGAPAVTNVPIPQPDPRRQPAVQP</sequence>
<accession>A0A3Q8I1L8</accession>
<evidence type="ECO:0000256" key="1">
    <source>
        <dbReference type="SAM" id="MobiDB-lite"/>
    </source>
</evidence>
<reference evidence="2" key="1">
    <citation type="journal article" date="2018" name="J. Ind. Microbiol. Biotechnol.">
        <title>Genome mining reveals uncommon alkylpyrones as type III PKS products from myxobacteria.</title>
        <authorList>
            <person name="Hug J.J."/>
            <person name="Panter F."/>
            <person name="Krug D."/>
            <person name="Muller R."/>
        </authorList>
    </citation>
    <scope>NUCLEOTIDE SEQUENCE</scope>
    <source>
        <strain evidence="2">MSr9329</strain>
    </source>
</reference>
<name>A0A3Q8I1L8_9BACT</name>
<evidence type="ECO:0000313" key="2">
    <source>
        <dbReference type="EMBL" id="AYM52586.1"/>
    </source>
</evidence>
<dbReference type="AlphaFoldDB" id="A0A3Q8I1L8"/>
<organism evidence="2">
    <name type="scientific">Aetherobacter sp</name>
    <dbReference type="NCBI Taxonomy" id="2022431"/>
    <lineage>
        <taxon>Bacteria</taxon>
        <taxon>Pseudomonadati</taxon>
        <taxon>Myxococcota</taxon>
        <taxon>Polyangia</taxon>
        <taxon>Polyangiales</taxon>
        <taxon>Polyangiaceae</taxon>
        <taxon>Aetherobacter</taxon>
    </lineage>
</organism>
<protein>
    <submittedName>
        <fullName evidence="2">Uncharacterized protein</fullName>
    </submittedName>
</protein>
<proteinExistence type="predicted"/>
<feature type="region of interest" description="Disordered" evidence="1">
    <location>
        <begin position="528"/>
        <end position="557"/>
    </location>
</feature>
<dbReference type="EMBL" id="MH908879">
    <property type="protein sequence ID" value="AYM52586.1"/>
    <property type="molecule type" value="Genomic_DNA"/>
</dbReference>